<evidence type="ECO:0008006" key="4">
    <source>
        <dbReference type="Google" id="ProtNLM"/>
    </source>
</evidence>
<gene>
    <name evidence="2" type="ORF">TBK1r_75640</name>
</gene>
<evidence type="ECO:0000313" key="3">
    <source>
        <dbReference type="Proteomes" id="UP000318081"/>
    </source>
</evidence>
<reference evidence="2 3" key="1">
    <citation type="submission" date="2019-02" db="EMBL/GenBank/DDBJ databases">
        <title>Deep-cultivation of Planctomycetes and their phenomic and genomic characterization uncovers novel biology.</title>
        <authorList>
            <person name="Wiegand S."/>
            <person name="Jogler M."/>
            <person name="Boedeker C."/>
            <person name="Pinto D."/>
            <person name="Vollmers J."/>
            <person name="Rivas-Marin E."/>
            <person name="Kohn T."/>
            <person name="Peeters S.H."/>
            <person name="Heuer A."/>
            <person name="Rast P."/>
            <person name="Oberbeckmann S."/>
            <person name="Bunk B."/>
            <person name="Jeske O."/>
            <person name="Meyerdierks A."/>
            <person name="Storesund J.E."/>
            <person name="Kallscheuer N."/>
            <person name="Luecker S."/>
            <person name="Lage O.M."/>
            <person name="Pohl T."/>
            <person name="Merkel B.J."/>
            <person name="Hornburger P."/>
            <person name="Mueller R.-W."/>
            <person name="Bruemmer F."/>
            <person name="Labrenz M."/>
            <person name="Spormann A.M."/>
            <person name="Op den Camp H."/>
            <person name="Overmann J."/>
            <person name="Amann R."/>
            <person name="Jetten M.S.M."/>
            <person name="Mascher T."/>
            <person name="Medema M.H."/>
            <person name="Devos D.P."/>
            <person name="Kaster A.-K."/>
            <person name="Ovreas L."/>
            <person name="Rohde M."/>
            <person name="Galperin M.Y."/>
            <person name="Jogler C."/>
        </authorList>
    </citation>
    <scope>NUCLEOTIDE SEQUENCE [LARGE SCALE GENOMIC DNA]</scope>
    <source>
        <strain evidence="2 3">TBK1r</strain>
    </source>
</reference>
<proteinExistence type="predicted"/>
<evidence type="ECO:0000256" key="1">
    <source>
        <dbReference type="SAM" id="MobiDB-lite"/>
    </source>
</evidence>
<sequence length="63" mass="6892">MLGKTGSKPDSTDRGTQIGTLSPENALQIIRSDERLASLVERWPDLPEDAKQAIINAENLSSR</sequence>
<protein>
    <recommendedName>
        <fullName evidence="4">DUF4332 domain-containing protein</fullName>
    </recommendedName>
</protein>
<feature type="region of interest" description="Disordered" evidence="1">
    <location>
        <begin position="1"/>
        <end position="26"/>
    </location>
</feature>
<organism evidence="2 3">
    <name type="scientific">Stieleria magnilauensis</name>
    <dbReference type="NCBI Taxonomy" id="2527963"/>
    <lineage>
        <taxon>Bacteria</taxon>
        <taxon>Pseudomonadati</taxon>
        <taxon>Planctomycetota</taxon>
        <taxon>Planctomycetia</taxon>
        <taxon>Pirellulales</taxon>
        <taxon>Pirellulaceae</taxon>
        <taxon>Stieleria</taxon>
    </lineage>
</organism>
<name>A0ABX5Y2M4_9BACT</name>
<evidence type="ECO:0000313" key="2">
    <source>
        <dbReference type="EMBL" id="QDV88530.1"/>
    </source>
</evidence>
<feature type="compositionally biased region" description="Polar residues" evidence="1">
    <location>
        <begin position="14"/>
        <end position="25"/>
    </location>
</feature>
<keyword evidence="3" id="KW-1185">Reference proteome</keyword>
<accession>A0ABX5Y2M4</accession>
<dbReference type="EMBL" id="CP036432">
    <property type="protein sequence ID" value="QDV88530.1"/>
    <property type="molecule type" value="Genomic_DNA"/>
</dbReference>
<dbReference type="Proteomes" id="UP000318081">
    <property type="component" value="Chromosome"/>
</dbReference>